<protein>
    <recommendedName>
        <fullName evidence="2">P-type Ca(2+) transporter</fullName>
        <ecNumber evidence="2">7.2.2.10</ecNumber>
    </recommendedName>
</protein>
<evidence type="ECO:0000256" key="12">
    <source>
        <dbReference type="ARBA" id="ARBA00023136"/>
    </source>
</evidence>
<evidence type="ECO:0000256" key="2">
    <source>
        <dbReference type="ARBA" id="ARBA00012790"/>
    </source>
</evidence>
<dbReference type="InterPro" id="IPR023214">
    <property type="entry name" value="HAD_sf"/>
</dbReference>
<feature type="domain" description="Cation-transporting P-type ATPase N-terminal" evidence="15">
    <location>
        <begin position="4"/>
        <end position="77"/>
    </location>
</feature>
<feature type="transmembrane region" description="Helical" evidence="14">
    <location>
        <begin position="245"/>
        <end position="262"/>
    </location>
</feature>
<evidence type="ECO:0000256" key="11">
    <source>
        <dbReference type="ARBA" id="ARBA00022989"/>
    </source>
</evidence>
<gene>
    <name evidence="16" type="ORF">M0R89_21065</name>
</gene>
<evidence type="ECO:0000256" key="14">
    <source>
        <dbReference type="SAM" id="Phobius"/>
    </source>
</evidence>
<feature type="transmembrane region" description="Helical" evidence="14">
    <location>
        <begin position="50"/>
        <end position="75"/>
    </location>
</feature>
<dbReference type="Gene3D" id="3.40.50.1000">
    <property type="entry name" value="HAD superfamily/HAD-like"/>
    <property type="match status" value="1"/>
</dbReference>
<dbReference type="Pfam" id="PF00690">
    <property type="entry name" value="Cation_ATPase_N"/>
    <property type="match status" value="1"/>
</dbReference>
<feature type="transmembrane region" description="Helical" evidence="14">
    <location>
        <begin position="274"/>
        <end position="298"/>
    </location>
</feature>
<dbReference type="PRINTS" id="PR00120">
    <property type="entry name" value="HATPASE"/>
</dbReference>
<dbReference type="SFLD" id="SFLDS00003">
    <property type="entry name" value="Haloacid_Dehalogenase"/>
    <property type="match status" value="1"/>
</dbReference>
<keyword evidence="17" id="KW-1185">Reference proteome</keyword>
<evidence type="ECO:0000259" key="15">
    <source>
        <dbReference type="SMART" id="SM00831"/>
    </source>
</evidence>
<comment type="subcellular location">
    <subcellularLocation>
        <location evidence="1">Cell membrane</location>
        <topology evidence="1">Multi-pass membrane protein</topology>
    </subcellularLocation>
</comment>
<dbReference type="InterPro" id="IPR023299">
    <property type="entry name" value="ATPase_P-typ_cyto_dom_N"/>
</dbReference>
<keyword evidence="7" id="KW-0547">Nucleotide-binding</keyword>
<dbReference type="Pfam" id="PF13246">
    <property type="entry name" value="Cation_ATPase"/>
    <property type="match status" value="1"/>
</dbReference>
<dbReference type="AlphaFoldDB" id="A0A8U0HZX2"/>
<keyword evidence="10" id="KW-1278">Translocase</keyword>
<dbReference type="Pfam" id="PF00689">
    <property type="entry name" value="Cation_ATPase_C"/>
    <property type="match status" value="1"/>
</dbReference>
<evidence type="ECO:0000313" key="16">
    <source>
        <dbReference type="EMBL" id="UPV76692.1"/>
    </source>
</evidence>
<evidence type="ECO:0000256" key="5">
    <source>
        <dbReference type="ARBA" id="ARBA00022692"/>
    </source>
</evidence>
<dbReference type="InterPro" id="IPR001757">
    <property type="entry name" value="P_typ_ATPase"/>
</dbReference>
<evidence type="ECO:0000256" key="4">
    <source>
        <dbReference type="ARBA" id="ARBA00022568"/>
    </source>
</evidence>
<dbReference type="GO" id="GO:0005886">
    <property type="term" value="C:plasma membrane"/>
    <property type="evidence" value="ECO:0007669"/>
    <property type="project" value="UniProtKB-SubCell"/>
</dbReference>
<dbReference type="InterPro" id="IPR036412">
    <property type="entry name" value="HAD-like_sf"/>
</dbReference>
<keyword evidence="3" id="KW-1003">Cell membrane</keyword>
<dbReference type="InterPro" id="IPR006408">
    <property type="entry name" value="P-type_ATPase_IIB"/>
</dbReference>
<dbReference type="SUPFAM" id="SSF56784">
    <property type="entry name" value="HAD-like"/>
    <property type="match status" value="1"/>
</dbReference>
<evidence type="ECO:0000256" key="13">
    <source>
        <dbReference type="SAM" id="MobiDB-lite"/>
    </source>
</evidence>
<dbReference type="GO" id="GO:0005388">
    <property type="term" value="F:P-type calcium transporter activity"/>
    <property type="evidence" value="ECO:0007669"/>
    <property type="project" value="UniProtKB-EC"/>
</dbReference>
<dbReference type="PROSITE" id="PS00154">
    <property type="entry name" value="ATPASE_E1_E2"/>
    <property type="match status" value="1"/>
</dbReference>
<keyword evidence="4" id="KW-0813">Transport</keyword>
<dbReference type="NCBIfam" id="TIGR01517">
    <property type="entry name" value="ATPase-IIB_Ca"/>
    <property type="match status" value="1"/>
</dbReference>
<evidence type="ECO:0000256" key="3">
    <source>
        <dbReference type="ARBA" id="ARBA00022475"/>
    </source>
</evidence>
<dbReference type="InterPro" id="IPR044492">
    <property type="entry name" value="P_typ_ATPase_HD_dom"/>
</dbReference>
<dbReference type="InterPro" id="IPR059000">
    <property type="entry name" value="ATPase_P-type_domA"/>
</dbReference>
<dbReference type="PRINTS" id="PR00119">
    <property type="entry name" value="CATATPASE"/>
</dbReference>
<accession>A0A8U0HZX2</accession>
<dbReference type="InterPro" id="IPR006068">
    <property type="entry name" value="ATPase_P-typ_cation-transptr_C"/>
</dbReference>
<keyword evidence="12 14" id="KW-0472">Membrane</keyword>
<feature type="transmembrane region" description="Helical" evidence="14">
    <location>
        <begin position="754"/>
        <end position="770"/>
    </location>
</feature>
<dbReference type="SUPFAM" id="SSF81660">
    <property type="entry name" value="Metal cation-transporting ATPase, ATP-binding domain N"/>
    <property type="match status" value="1"/>
</dbReference>
<proteinExistence type="predicted"/>
<dbReference type="SUPFAM" id="SSF81665">
    <property type="entry name" value="Calcium ATPase, transmembrane domain M"/>
    <property type="match status" value="1"/>
</dbReference>
<dbReference type="Proteomes" id="UP000830729">
    <property type="component" value="Plasmid unnamed2"/>
</dbReference>
<dbReference type="Pfam" id="PF00122">
    <property type="entry name" value="E1-E2_ATPase"/>
    <property type="match status" value="1"/>
</dbReference>
<name>A0A8U0HZX2_9EURY</name>
<dbReference type="EMBL" id="CP096661">
    <property type="protein sequence ID" value="UPV76692.1"/>
    <property type="molecule type" value="Genomic_DNA"/>
</dbReference>
<feature type="transmembrane region" description="Helical" evidence="14">
    <location>
        <begin position="791"/>
        <end position="810"/>
    </location>
</feature>
<dbReference type="EC" id="7.2.2.10" evidence="2"/>
<keyword evidence="4" id="KW-0406">Ion transport</keyword>
<feature type="transmembrane region" description="Helical" evidence="14">
    <location>
        <begin position="825"/>
        <end position="846"/>
    </location>
</feature>
<keyword evidence="5 14" id="KW-0812">Transmembrane</keyword>
<dbReference type="InterPro" id="IPR018303">
    <property type="entry name" value="ATPase_P-typ_P_site"/>
</dbReference>
<reference evidence="16 17" key="1">
    <citation type="submission" date="2022-04" db="EMBL/GenBank/DDBJ databases">
        <title>Diverse halophilic archaea isolated from saline environments.</title>
        <authorList>
            <person name="Cui H.-L."/>
        </authorList>
    </citation>
    <scope>NUCLEOTIDE SEQUENCE [LARGE SCALE GENOMIC DNA]</scope>
    <source>
        <strain evidence="16 17">XZYJT49</strain>
        <plasmid evidence="16 17">unnamed2</plasmid>
    </source>
</reference>
<dbReference type="InterPro" id="IPR008250">
    <property type="entry name" value="ATPase_P-typ_transduc_dom_A_sf"/>
</dbReference>
<feature type="transmembrane region" description="Helical" evidence="14">
    <location>
        <begin position="654"/>
        <end position="678"/>
    </location>
</feature>
<keyword evidence="16" id="KW-0614">Plasmid</keyword>
<dbReference type="InterPro" id="IPR004014">
    <property type="entry name" value="ATPase_P-typ_cation-transptr_N"/>
</dbReference>
<sequence length="861" mass="92409">MNDRPYSRSTEAVLEAHGTSTKGLNSGEAQRRLAEYGENEVVQASERTPLAIFVAQFNSVLIWVLVVAAVLSAWAGHTVDAVLIVVIVVVNGVFGFVQDYRAERSLEALREMTAPTATVRRDGTTVEIDATELVPGDVIELESGDVVPADGRLLDDIDLEVDEAALTGESAPVSKSPEPVDSDTPLAERESMVFNSTNVTRGRAVAVVTATGMDTEVGSIARELAATEETQTPLQEELDELGRRLGLGVFALAALVIPLLLVQDTPPVEAGLTAVSLAVAAIPEGLPAVVTLTLALGVRRMAEENALVRRLPAVEALGSVDVICTDKTGTLTEGQMTVSRVWVNDAVVEFDEPGGEPPSDRIDLLLRAGALCNDATAEEGDPTEQALVEAAEDRGIDVEALREEQPRTDEIPFSSEQKWMGTIHGDVGYVKGAPEVVLSKSSRVLIDGGPTELTPEAADRIHEQVRTFADEALRVLALAYTENPENMEDDLVFVGLVGMIDPPRTEVADALAATDRAGIDVKMITGDNVRTAAAIAWSLGIGQEVTEGRELDHLDDEELAQRVEEVNVFARTSPEHKVRILKALQEIGHVVAMTGDGVNDAPALKNADVGIAMGVRGTDVAKHASDMVLLDDNYATIERAVERGRAIFDNLWKFVAFLLSANVAEVALVFLASLYGYLVLPAVQLLWINLLTDGLPALALGADPQSGEVMERPPRDPDKGIIERPMLGLIGGAGTVSTVLMLGLMFYVLGGAPAITPYAMTMVFTGFVFLEFEKLYVIRWLRETPTFSNRWFALAVGVSIALQLAVLYTPLNRYFGTVALGLEDWGIVGAVLVVGLPAYLAVALTVKRHLPENEGSREDFH</sequence>
<dbReference type="SFLD" id="SFLDG00002">
    <property type="entry name" value="C1.7:_P-type_atpase_like"/>
    <property type="match status" value="1"/>
</dbReference>
<feature type="transmembrane region" description="Helical" evidence="14">
    <location>
        <begin position="81"/>
        <end position="100"/>
    </location>
</feature>
<keyword evidence="8" id="KW-0106">Calcium</keyword>
<evidence type="ECO:0000256" key="1">
    <source>
        <dbReference type="ARBA" id="ARBA00004651"/>
    </source>
</evidence>
<dbReference type="SUPFAM" id="SSF81653">
    <property type="entry name" value="Calcium ATPase, transduction domain A"/>
    <property type="match status" value="1"/>
</dbReference>
<keyword evidence="9" id="KW-0067">ATP-binding</keyword>
<dbReference type="SFLD" id="SFLDF00027">
    <property type="entry name" value="p-type_atpase"/>
    <property type="match status" value="1"/>
</dbReference>
<evidence type="ECO:0000256" key="9">
    <source>
        <dbReference type="ARBA" id="ARBA00022840"/>
    </source>
</evidence>
<geneLocation type="plasmid" evidence="16 17">
    <name>unnamed2</name>
</geneLocation>
<dbReference type="NCBIfam" id="TIGR01494">
    <property type="entry name" value="ATPase_P-type"/>
    <property type="match status" value="3"/>
</dbReference>
<dbReference type="GO" id="GO:0005524">
    <property type="term" value="F:ATP binding"/>
    <property type="evidence" value="ECO:0007669"/>
    <property type="project" value="UniProtKB-KW"/>
</dbReference>
<evidence type="ECO:0000256" key="10">
    <source>
        <dbReference type="ARBA" id="ARBA00022967"/>
    </source>
</evidence>
<evidence type="ECO:0000313" key="17">
    <source>
        <dbReference type="Proteomes" id="UP000830729"/>
    </source>
</evidence>
<keyword evidence="11 14" id="KW-1133">Transmembrane helix</keyword>
<dbReference type="KEGG" id="halx:M0R89_21065"/>
<dbReference type="PANTHER" id="PTHR42861">
    <property type="entry name" value="CALCIUM-TRANSPORTING ATPASE"/>
    <property type="match status" value="1"/>
</dbReference>
<dbReference type="Gene3D" id="1.20.1110.10">
    <property type="entry name" value="Calcium-transporting ATPase, transmembrane domain"/>
    <property type="match status" value="1"/>
</dbReference>
<evidence type="ECO:0000256" key="6">
    <source>
        <dbReference type="ARBA" id="ARBA00022723"/>
    </source>
</evidence>
<dbReference type="SMART" id="SM00831">
    <property type="entry name" value="Cation_ATPase_N"/>
    <property type="match status" value="1"/>
</dbReference>
<dbReference type="GO" id="GO:0016887">
    <property type="term" value="F:ATP hydrolysis activity"/>
    <property type="evidence" value="ECO:0007669"/>
    <property type="project" value="InterPro"/>
</dbReference>
<feature type="region of interest" description="Disordered" evidence="13">
    <location>
        <begin position="167"/>
        <end position="187"/>
    </location>
</feature>
<dbReference type="GeneID" id="72187746"/>
<dbReference type="Gene3D" id="2.70.150.10">
    <property type="entry name" value="Calcium-transporting ATPase, cytoplasmic transduction domain A"/>
    <property type="match status" value="1"/>
</dbReference>
<dbReference type="InterPro" id="IPR023298">
    <property type="entry name" value="ATPase_P-typ_TM_dom_sf"/>
</dbReference>
<dbReference type="GO" id="GO:0046872">
    <property type="term" value="F:metal ion binding"/>
    <property type="evidence" value="ECO:0007669"/>
    <property type="project" value="UniProtKB-KW"/>
</dbReference>
<keyword evidence="6" id="KW-0479">Metal-binding</keyword>
<dbReference type="Gene3D" id="3.40.1110.10">
    <property type="entry name" value="Calcium-transporting ATPase, cytoplasmic domain N"/>
    <property type="match status" value="1"/>
</dbReference>
<keyword evidence="4" id="KW-0109">Calcium transport</keyword>
<evidence type="ECO:0000256" key="7">
    <source>
        <dbReference type="ARBA" id="ARBA00022741"/>
    </source>
</evidence>
<dbReference type="RefSeq" id="WP_248652725.1">
    <property type="nucleotide sequence ID" value="NZ_CP096661.1"/>
</dbReference>
<evidence type="ECO:0000256" key="8">
    <source>
        <dbReference type="ARBA" id="ARBA00022837"/>
    </source>
</evidence>
<organism evidence="16 17">
    <name type="scientific">Halorussus limi</name>
    <dbReference type="NCBI Taxonomy" id="2938695"/>
    <lineage>
        <taxon>Archaea</taxon>
        <taxon>Methanobacteriati</taxon>
        <taxon>Methanobacteriota</taxon>
        <taxon>Stenosarchaea group</taxon>
        <taxon>Halobacteria</taxon>
        <taxon>Halobacteriales</taxon>
        <taxon>Haladaptataceae</taxon>
        <taxon>Halorussus</taxon>
    </lineage>
</organism>
<dbReference type="FunFam" id="2.70.150.10:FF:000016">
    <property type="entry name" value="Calcium-transporting P-type ATPase putative"/>
    <property type="match status" value="1"/>
</dbReference>